<keyword evidence="1" id="KW-0808">Transferase</keyword>
<dbReference type="GO" id="GO:0008965">
    <property type="term" value="F:phosphoenolpyruvate-protein phosphotransferase activity"/>
    <property type="evidence" value="ECO:0007669"/>
    <property type="project" value="UniProtKB-EC"/>
</dbReference>
<reference evidence="1" key="1">
    <citation type="submission" date="2018-06" db="EMBL/GenBank/DDBJ databases">
        <authorList>
            <person name="Zhirakovskaya E."/>
        </authorList>
    </citation>
    <scope>NUCLEOTIDE SEQUENCE</scope>
</reference>
<dbReference type="EC" id="2.7.3.9" evidence="1"/>
<sequence>MSKPAEIELQHLKTAVRYLIGLLEEGSLVPRFETETRMEISQVLQYLLHKVEGLPEGVPENLVQGTAVRALVEAATKYDEATQQEQADALERQMCEAEAWASIHGHQLEPWGQVAGSVMEYQTSCQSCGGFVYINHDSSYNLLLETCERIRQE</sequence>
<keyword evidence="1" id="KW-0670">Pyruvate</keyword>
<protein>
    <submittedName>
        <fullName evidence="1">Phosphoenolpyruvate-protein phosphotransferase of PTS system</fullName>
        <ecNumber evidence="1">2.7.3.9</ecNumber>
    </submittedName>
</protein>
<gene>
    <name evidence="1" type="ORF">MNBD_CHLOROFLEXI01-766</name>
</gene>
<proteinExistence type="predicted"/>
<dbReference type="AlphaFoldDB" id="A0A3B0V2E9"/>
<evidence type="ECO:0000313" key="1">
    <source>
        <dbReference type="EMBL" id="VAW32922.1"/>
    </source>
</evidence>
<organism evidence="1">
    <name type="scientific">hydrothermal vent metagenome</name>
    <dbReference type="NCBI Taxonomy" id="652676"/>
    <lineage>
        <taxon>unclassified sequences</taxon>
        <taxon>metagenomes</taxon>
        <taxon>ecological metagenomes</taxon>
    </lineage>
</organism>
<dbReference type="EMBL" id="UOEU01000406">
    <property type="protein sequence ID" value="VAW32922.1"/>
    <property type="molecule type" value="Genomic_DNA"/>
</dbReference>
<name>A0A3B0V2E9_9ZZZZ</name>
<accession>A0A3B0V2E9</accession>